<dbReference type="AlphaFoldDB" id="A0A8C2SMT2"/>
<dbReference type="InterPro" id="IPR050754">
    <property type="entry name" value="FKBP4/5/8-like"/>
</dbReference>
<dbReference type="InterPro" id="IPR011990">
    <property type="entry name" value="TPR-like_helical_dom_sf"/>
</dbReference>
<dbReference type="Proteomes" id="UP000694412">
    <property type="component" value="Unassembled WGS sequence"/>
</dbReference>
<dbReference type="InterPro" id="IPR019734">
    <property type="entry name" value="TPR_rpt"/>
</dbReference>
<evidence type="ECO:0000256" key="1">
    <source>
        <dbReference type="SAM" id="MobiDB-lite"/>
    </source>
</evidence>
<dbReference type="PANTHER" id="PTHR46512:SF10">
    <property type="entry name" value="FK506-BINDING PROTEIN-LIKE"/>
    <property type="match status" value="1"/>
</dbReference>
<dbReference type="GeneTree" id="ENSGT00920000149187"/>
<sequence length="334" mass="35809">MWVTWDESTNQSRDPHNAMNEPKTTTFNPIGPQIPTIDPQFPTTDPKNPTIDPQVPPIDPKIPIIDPKIPIIDPKIPPLACWWLSPDSSFSKLILQRGHGLGRPALGSRCHVLLEPPKSNGDGQWDPQILGTAEGRWSLALDSCLETMAAGERSLLLPSGSGSAMTVTLGSFTPPPPFWIDTVDRWPLVLALKGRATALYGTGALIPATRAFSIALRHAIMAAGPPPLPPCKAGPKADLHAGLALCQLRLGLPAEAAANAGKALALKPGHVKARYRRALAAAAMLDWDMAAEDLGEVLRVEPGNRAARREMGRVRAAIRERDAGMARGLGRLFA</sequence>
<dbReference type="SUPFAM" id="SSF48452">
    <property type="entry name" value="TPR-like"/>
    <property type="match status" value="1"/>
</dbReference>
<keyword evidence="3" id="KW-1185">Reference proteome</keyword>
<reference evidence="2" key="2">
    <citation type="submission" date="2025-09" db="UniProtKB">
        <authorList>
            <consortium name="Ensembl"/>
        </authorList>
    </citation>
    <scope>IDENTIFICATION</scope>
</reference>
<accession>A0A8C2SMT2</accession>
<evidence type="ECO:0000313" key="3">
    <source>
        <dbReference type="Proteomes" id="UP000694412"/>
    </source>
</evidence>
<dbReference type="Ensembl" id="ENSCJPT00005001890.1">
    <property type="protein sequence ID" value="ENSCJPP00005001101.1"/>
    <property type="gene ID" value="ENSCJPG00005001168.1"/>
</dbReference>
<evidence type="ECO:0000313" key="2">
    <source>
        <dbReference type="Ensembl" id="ENSCJPP00005001101.1"/>
    </source>
</evidence>
<feature type="compositionally biased region" description="Polar residues" evidence="1">
    <location>
        <begin position="1"/>
        <end position="12"/>
    </location>
</feature>
<organism evidence="2 3">
    <name type="scientific">Coturnix japonica</name>
    <name type="common">Japanese quail</name>
    <name type="synonym">Coturnix coturnix japonica</name>
    <dbReference type="NCBI Taxonomy" id="93934"/>
    <lineage>
        <taxon>Eukaryota</taxon>
        <taxon>Metazoa</taxon>
        <taxon>Chordata</taxon>
        <taxon>Craniata</taxon>
        <taxon>Vertebrata</taxon>
        <taxon>Euteleostomi</taxon>
        <taxon>Archelosauria</taxon>
        <taxon>Archosauria</taxon>
        <taxon>Dinosauria</taxon>
        <taxon>Saurischia</taxon>
        <taxon>Theropoda</taxon>
        <taxon>Coelurosauria</taxon>
        <taxon>Aves</taxon>
        <taxon>Neognathae</taxon>
        <taxon>Galloanserae</taxon>
        <taxon>Galliformes</taxon>
        <taxon>Phasianidae</taxon>
        <taxon>Perdicinae</taxon>
        <taxon>Coturnix</taxon>
    </lineage>
</organism>
<feature type="region of interest" description="Disordered" evidence="1">
    <location>
        <begin position="1"/>
        <end position="32"/>
    </location>
</feature>
<dbReference type="SMART" id="SM00028">
    <property type="entry name" value="TPR"/>
    <property type="match status" value="2"/>
</dbReference>
<reference evidence="2" key="1">
    <citation type="submission" date="2025-08" db="UniProtKB">
        <authorList>
            <consortium name="Ensembl"/>
        </authorList>
    </citation>
    <scope>IDENTIFICATION</scope>
</reference>
<name>A0A8C2SMT2_COTJA</name>
<dbReference type="Gene3D" id="1.25.40.10">
    <property type="entry name" value="Tetratricopeptide repeat domain"/>
    <property type="match status" value="1"/>
</dbReference>
<dbReference type="PANTHER" id="PTHR46512">
    <property type="entry name" value="PEPTIDYLPROLYL ISOMERASE"/>
    <property type="match status" value="1"/>
</dbReference>
<protein>
    <submittedName>
        <fullName evidence="2">Uncharacterized protein</fullName>
    </submittedName>
</protein>
<proteinExistence type="predicted"/>